<keyword evidence="3" id="KW-1185">Reference proteome</keyword>
<dbReference type="Pfam" id="PF13476">
    <property type="entry name" value="AAA_23"/>
    <property type="match status" value="1"/>
</dbReference>
<feature type="non-terminal residue" evidence="2">
    <location>
        <position position="734"/>
    </location>
</feature>
<protein>
    <submittedName>
        <fullName evidence="2">AAA family ATPase</fullName>
    </submittedName>
</protein>
<evidence type="ECO:0000259" key="1">
    <source>
        <dbReference type="Pfam" id="PF13476"/>
    </source>
</evidence>
<dbReference type="RefSeq" id="WP_169533800.1">
    <property type="nucleotide sequence ID" value="NZ_JABBGH010000006.1"/>
</dbReference>
<dbReference type="PANTHER" id="PTHR32114">
    <property type="entry name" value="ABC TRANSPORTER ABCH.3"/>
    <property type="match status" value="1"/>
</dbReference>
<dbReference type="Proteomes" id="UP000559626">
    <property type="component" value="Unassembled WGS sequence"/>
</dbReference>
<feature type="domain" description="Rad50/SbcC-type AAA" evidence="1">
    <location>
        <begin position="8"/>
        <end position="202"/>
    </location>
</feature>
<proteinExistence type="predicted"/>
<dbReference type="PANTHER" id="PTHR32114:SF2">
    <property type="entry name" value="ABC TRANSPORTER ABCH.3"/>
    <property type="match status" value="1"/>
</dbReference>
<dbReference type="InterPro" id="IPR038729">
    <property type="entry name" value="Rad50/SbcC_AAA"/>
</dbReference>
<evidence type="ECO:0000313" key="3">
    <source>
        <dbReference type="Proteomes" id="UP000559626"/>
    </source>
</evidence>
<dbReference type="Gene3D" id="3.40.50.300">
    <property type="entry name" value="P-loop containing nucleotide triphosphate hydrolases"/>
    <property type="match status" value="2"/>
</dbReference>
<dbReference type="GO" id="GO:0016887">
    <property type="term" value="F:ATP hydrolysis activity"/>
    <property type="evidence" value="ECO:0007669"/>
    <property type="project" value="InterPro"/>
</dbReference>
<sequence>MPHRIKELKLTHFRGATQPVTIQFDPKKSVVVIFGENGTGKSTVVDAIDAVGNASFGSLDREGVRPNPHKYVSSINRTARSLEVELTTAIGHTWKATISGKNVVVAAGTDGSFLPGILVLRRRELLKLIETQPAKRYEAIKSFIDVAEVDKAEAALRGDLVAVDKQFGNAKAARDQAQKSLHAFWEQEKQAHETEAEPLGWAEQRIAEDLTALESQASHLETLLSGIKTLLTATASWQQAHETRDDWTLKVEAAKAKLADTNRSEDTRRTDLIGLLTSARKYLAPPAAPTSCPLCANDVQAESLRQRIEDQLHQLQSASELLQLVNSTQNSYKRAADDCDRCNRDVFSQFQKLATHLATHEPVAVQALNINWKELTLELQTAAASDVISEQATDLAQQLWAESPVVQQALDSLRQRLTLHDNIKVQADLLKDSTKKAADLGQVVERLTKTCQLVVDTRREFVQTILDGIIEEVNRLFTAIHPGEKIGLHRLEMDEVKRSSLEQHARFEDASEVIPQAYFSESHLDTFGFCLWLALAKRLNPKQLVLVLDDVFTSVDTQHFQRISELLADEAQYFQQLIIATHNRRWHDLYRQNSAGAHLIKLESWTLNKGLKPYEDQTLMAALADALGAEPFDRQAVASQAGIVLETVLDRLALAYGCLLPHKHGNSYTLGELLFSTGKLLQKATIIRIDRDVHGHPVLPNNWSEIQLNDLFQTINGLTFIRNEVGAHFSPSGA</sequence>
<comment type="caution">
    <text evidence="2">The sequence shown here is derived from an EMBL/GenBank/DDBJ whole genome shotgun (WGS) entry which is preliminary data.</text>
</comment>
<gene>
    <name evidence="2" type="ORF">HHL22_23075</name>
</gene>
<dbReference type="CDD" id="cd00267">
    <property type="entry name" value="ABC_ATPase"/>
    <property type="match status" value="1"/>
</dbReference>
<dbReference type="SUPFAM" id="SSF52540">
    <property type="entry name" value="P-loop containing nucleoside triphosphate hydrolases"/>
    <property type="match status" value="1"/>
</dbReference>
<dbReference type="AlphaFoldDB" id="A0A7Y0AIS2"/>
<dbReference type="GO" id="GO:0006302">
    <property type="term" value="P:double-strand break repair"/>
    <property type="evidence" value="ECO:0007669"/>
    <property type="project" value="InterPro"/>
</dbReference>
<organism evidence="2 3">
    <name type="scientific">Hymenobacter polaris</name>
    <dbReference type="NCBI Taxonomy" id="2682546"/>
    <lineage>
        <taxon>Bacteria</taxon>
        <taxon>Pseudomonadati</taxon>
        <taxon>Bacteroidota</taxon>
        <taxon>Cytophagia</taxon>
        <taxon>Cytophagales</taxon>
        <taxon>Hymenobacteraceae</taxon>
        <taxon>Hymenobacter</taxon>
    </lineage>
</organism>
<reference evidence="2 3" key="1">
    <citation type="submission" date="2020-04" db="EMBL/GenBank/DDBJ databases">
        <title>Hymenobacter polaris sp. nov., isolated from Arctic soil.</title>
        <authorList>
            <person name="Dahal R.H."/>
        </authorList>
    </citation>
    <scope>NUCLEOTIDE SEQUENCE [LARGE SCALE GENOMIC DNA]</scope>
    <source>
        <strain evidence="2 3">RP-2-7</strain>
    </source>
</reference>
<evidence type="ECO:0000313" key="2">
    <source>
        <dbReference type="EMBL" id="NML68092.1"/>
    </source>
</evidence>
<dbReference type="EMBL" id="JABBGH010000006">
    <property type="protein sequence ID" value="NML68092.1"/>
    <property type="molecule type" value="Genomic_DNA"/>
</dbReference>
<accession>A0A7Y0AIS2</accession>
<name>A0A7Y0AIS2_9BACT</name>
<dbReference type="InterPro" id="IPR027417">
    <property type="entry name" value="P-loop_NTPase"/>
</dbReference>